<comment type="subcellular location">
    <subcellularLocation>
        <location evidence="5">Cytoplasm</location>
    </subcellularLocation>
</comment>
<gene>
    <name evidence="5" type="primary">rlmH</name>
    <name evidence="6" type="ORF">SAMN05421831_10795</name>
</gene>
<dbReference type="HAMAP" id="MF_00658">
    <property type="entry name" value="23SrRNA_methyltr_H"/>
    <property type="match status" value="1"/>
</dbReference>
<keyword evidence="7" id="KW-1185">Reference proteome</keyword>
<dbReference type="InterPro" id="IPR029026">
    <property type="entry name" value="tRNA_m1G_MTases_N"/>
</dbReference>
<dbReference type="SUPFAM" id="SSF75217">
    <property type="entry name" value="alpha/beta knot"/>
    <property type="match status" value="1"/>
</dbReference>
<dbReference type="InterPro" id="IPR029028">
    <property type="entry name" value="Alpha/beta_knot_MTases"/>
</dbReference>
<dbReference type="PANTHER" id="PTHR33603">
    <property type="entry name" value="METHYLTRANSFERASE"/>
    <property type="match status" value="1"/>
</dbReference>
<evidence type="ECO:0000256" key="2">
    <source>
        <dbReference type="ARBA" id="ARBA00022679"/>
    </source>
</evidence>
<reference evidence="7" key="1">
    <citation type="submission" date="2016-10" db="EMBL/GenBank/DDBJ databases">
        <authorList>
            <person name="Varghese N."/>
            <person name="Submissions S."/>
        </authorList>
    </citation>
    <scope>NUCLEOTIDE SEQUENCE [LARGE SCALE GENOMIC DNA]</scope>
    <source>
        <strain evidence="7">DSM 7165</strain>
    </source>
</reference>
<comment type="function">
    <text evidence="5">Specifically methylates the pseudouridine at position 1915 (m3Psi1915) in 23S rRNA.</text>
</comment>
<proteinExistence type="inferred from homology"/>
<keyword evidence="2 5" id="KW-0808">Transferase</keyword>
<feature type="binding site" evidence="5">
    <location>
        <begin position="132"/>
        <end position="137"/>
    </location>
    <ligand>
        <name>S-adenosyl-L-methionine</name>
        <dbReference type="ChEBI" id="CHEBI:59789"/>
    </ligand>
</feature>
<organism evidence="6 7">
    <name type="scientific">Allopseudospirillum japonicum</name>
    <dbReference type="NCBI Taxonomy" id="64971"/>
    <lineage>
        <taxon>Bacteria</taxon>
        <taxon>Pseudomonadati</taxon>
        <taxon>Pseudomonadota</taxon>
        <taxon>Gammaproteobacteria</taxon>
        <taxon>Oceanospirillales</taxon>
        <taxon>Oceanospirillaceae</taxon>
        <taxon>Allopseudospirillum</taxon>
    </lineage>
</organism>
<dbReference type="Proteomes" id="UP000242999">
    <property type="component" value="Unassembled WGS sequence"/>
</dbReference>
<sequence>MRAELAEVALKIRILAVGQKMPAWVNEGVITYLKRFPREYRLEIQEIPAGQRGKNADLAQAMKREAEAILARIDADEHVIALEVKGQAWSTQALANQFESWHMQGQNLVFLIGGPEGLDASCRQRANQLWSLSNLTLPHPLVRVLLAEQLYRAWSITQGHPYHR</sequence>
<comment type="subunit">
    <text evidence="5">Homodimer.</text>
</comment>
<dbReference type="PANTHER" id="PTHR33603:SF1">
    <property type="entry name" value="RIBOSOMAL RNA LARGE SUBUNIT METHYLTRANSFERASE H"/>
    <property type="match status" value="1"/>
</dbReference>
<keyword evidence="1 5" id="KW-0489">Methyltransferase</keyword>
<dbReference type="Pfam" id="PF02590">
    <property type="entry name" value="SPOUT_MTase"/>
    <property type="match status" value="1"/>
</dbReference>
<name>A0A1H6SWH8_9GAMM</name>
<dbReference type="NCBIfam" id="NF000986">
    <property type="entry name" value="PRK00103.1-4"/>
    <property type="match status" value="1"/>
</dbReference>
<protein>
    <recommendedName>
        <fullName evidence="5">Ribosomal RNA large subunit methyltransferase H</fullName>
        <ecNumber evidence="5">2.1.1.177</ecNumber>
    </recommendedName>
    <alternativeName>
        <fullName evidence="5">23S rRNA (pseudouridine1915-N3)-methyltransferase</fullName>
    </alternativeName>
    <alternativeName>
        <fullName evidence="5">23S rRNA m3Psi1915 methyltransferase</fullName>
    </alternativeName>
    <alternativeName>
        <fullName evidence="5">rRNA (pseudouridine-N3-)-methyltransferase RlmH</fullName>
    </alternativeName>
</protein>
<accession>A0A1H6SWH8</accession>
<evidence type="ECO:0000256" key="4">
    <source>
        <dbReference type="ARBA" id="ARBA00038303"/>
    </source>
</evidence>
<feature type="binding site" evidence="5">
    <location>
        <position position="113"/>
    </location>
    <ligand>
        <name>S-adenosyl-L-methionine</name>
        <dbReference type="ChEBI" id="CHEBI:59789"/>
    </ligand>
</feature>
<dbReference type="GO" id="GO:0070038">
    <property type="term" value="F:rRNA (pseudouridine-N3-)-methyltransferase activity"/>
    <property type="evidence" value="ECO:0007669"/>
    <property type="project" value="UniProtKB-UniRule"/>
</dbReference>
<dbReference type="STRING" id="64971.SAMN05421831_10795"/>
<dbReference type="CDD" id="cd18081">
    <property type="entry name" value="RlmH-like"/>
    <property type="match status" value="1"/>
</dbReference>
<dbReference type="InterPro" id="IPR003742">
    <property type="entry name" value="RlmH-like"/>
</dbReference>
<keyword evidence="5" id="KW-0963">Cytoplasm</keyword>
<evidence type="ECO:0000256" key="1">
    <source>
        <dbReference type="ARBA" id="ARBA00022603"/>
    </source>
</evidence>
<evidence type="ECO:0000313" key="6">
    <source>
        <dbReference type="EMBL" id="SEI68325.1"/>
    </source>
</evidence>
<dbReference type="NCBIfam" id="TIGR00246">
    <property type="entry name" value="tRNA_RlmH_YbeA"/>
    <property type="match status" value="1"/>
</dbReference>
<dbReference type="Gene3D" id="3.40.1280.10">
    <property type="match status" value="1"/>
</dbReference>
<keyword evidence="5" id="KW-0698">rRNA processing</keyword>
<evidence type="ECO:0000313" key="7">
    <source>
        <dbReference type="Proteomes" id="UP000242999"/>
    </source>
</evidence>
<dbReference type="AlphaFoldDB" id="A0A1H6SWH8"/>
<dbReference type="GO" id="GO:0005737">
    <property type="term" value="C:cytoplasm"/>
    <property type="evidence" value="ECO:0007669"/>
    <property type="project" value="UniProtKB-SubCell"/>
</dbReference>
<evidence type="ECO:0000256" key="3">
    <source>
        <dbReference type="ARBA" id="ARBA00022691"/>
    </source>
</evidence>
<feature type="binding site" evidence="5">
    <location>
        <position position="82"/>
    </location>
    <ligand>
        <name>S-adenosyl-L-methionine</name>
        <dbReference type="ChEBI" id="CHEBI:59789"/>
    </ligand>
</feature>
<dbReference type="EMBL" id="FNYH01000007">
    <property type="protein sequence ID" value="SEI68325.1"/>
    <property type="molecule type" value="Genomic_DNA"/>
</dbReference>
<comment type="similarity">
    <text evidence="4 5">Belongs to the RNA methyltransferase RlmH family.</text>
</comment>
<dbReference type="EC" id="2.1.1.177" evidence="5"/>
<comment type="catalytic activity">
    <reaction evidence="5">
        <text>pseudouridine(1915) in 23S rRNA + S-adenosyl-L-methionine = N(3)-methylpseudouridine(1915) in 23S rRNA + S-adenosyl-L-homocysteine + H(+)</text>
        <dbReference type="Rhea" id="RHEA:42752"/>
        <dbReference type="Rhea" id="RHEA-COMP:10221"/>
        <dbReference type="Rhea" id="RHEA-COMP:10222"/>
        <dbReference type="ChEBI" id="CHEBI:15378"/>
        <dbReference type="ChEBI" id="CHEBI:57856"/>
        <dbReference type="ChEBI" id="CHEBI:59789"/>
        <dbReference type="ChEBI" id="CHEBI:65314"/>
        <dbReference type="ChEBI" id="CHEBI:74486"/>
        <dbReference type="EC" id="2.1.1.177"/>
    </reaction>
</comment>
<dbReference type="PIRSF" id="PIRSF004505">
    <property type="entry name" value="MT_bac"/>
    <property type="match status" value="1"/>
</dbReference>
<evidence type="ECO:0000256" key="5">
    <source>
        <dbReference type="HAMAP-Rule" id="MF_00658"/>
    </source>
</evidence>
<keyword evidence="3 5" id="KW-0949">S-adenosyl-L-methionine</keyword>